<dbReference type="Proteomes" id="UP001281003">
    <property type="component" value="Unassembled WGS sequence"/>
</dbReference>
<dbReference type="CDD" id="cd09630">
    <property type="entry name" value="CDH_like_cytochrome"/>
    <property type="match status" value="1"/>
</dbReference>
<protein>
    <recommendedName>
        <fullName evidence="2">Cellobiose dehydrogenase-like cytochrome domain-containing protein</fullName>
    </recommendedName>
</protein>
<dbReference type="AlphaFoldDB" id="A0AAE0PKW7"/>
<dbReference type="InterPro" id="IPR015920">
    <property type="entry name" value="Cellobiose_DH-like_cyt"/>
</dbReference>
<dbReference type="Gene3D" id="2.60.40.1210">
    <property type="entry name" value="Cellobiose dehydrogenase, cytochrome domain"/>
    <property type="match status" value="1"/>
</dbReference>
<feature type="region of interest" description="Disordered" evidence="1">
    <location>
        <begin position="221"/>
        <end position="241"/>
    </location>
</feature>
<evidence type="ECO:0000256" key="1">
    <source>
        <dbReference type="SAM" id="MobiDB-lite"/>
    </source>
</evidence>
<comment type="caution">
    <text evidence="3">The sequence shown here is derived from an EMBL/GenBank/DDBJ whole genome shotgun (WGS) entry which is preliminary data.</text>
</comment>
<gene>
    <name evidence="3" type="ORF">B0T20DRAFT_122460</name>
</gene>
<keyword evidence="4" id="KW-1185">Reference proteome</keyword>
<accession>A0AAE0PKW7</accession>
<sequence>MLFQRAAAGLAGLLGISKPGLTPRQFEPDSSVYVDAETGLTFASYTSDRSIIFRVAIPDVIPTDLIFDTVLQIVSPIDVGWAGFSWGGHMTYNPLGIAWANGNEVILSPRIAYGYYSPPIYTDSHYTVLKKGTFVNATHFQVTAKCTGCSSWGDESIGFSNIDPEYQTTLAYAYGDTKVDTPADKESTFGIHDSLGHPIYDLAVAKNADFAKKVAALAEGDVTTPAPPAGGDDESCDAKDM</sequence>
<evidence type="ECO:0000313" key="4">
    <source>
        <dbReference type="Proteomes" id="UP001281003"/>
    </source>
</evidence>
<proteinExistence type="predicted"/>
<organism evidence="3 4">
    <name type="scientific">Sordaria brevicollis</name>
    <dbReference type="NCBI Taxonomy" id="83679"/>
    <lineage>
        <taxon>Eukaryota</taxon>
        <taxon>Fungi</taxon>
        <taxon>Dikarya</taxon>
        <taxon>Ascomycota</taxon>
        <taxon>Pezizomycotina</taxon>
        <taxon>Sordariomycetes</taxon>
        <taxon>Sordariomycetidae</taxon>
        <taxon>Sordariales</taxon>
        <taxon>Sordariaceae</taxon>
        <taxon>Sordaria</taxon>
    </lineage>
</organism>
<name>A0AAE0PKW7_SORBR</name>
<dbReference type="PANTHER" id="PTHR47797">
    <property type="entry name" value="DEHYDROGENASE, PUTATIVE (AFU_ORTHOLOGUE AFUA_8G05805)-RELATED"/>
    <property type="match status" value="1"/>
</dbReference>
<dbReference type="SUPFAM" id="SSF49344">
    <property type="entry name" value="CBD9-like"/>
    <property type="match status" value="1"/>
</dbReference>
<evidence type="ECO:0000313" key="3">
    <source>
        <dbReference type="EMBL" id="KAK3401778.1"/>
    </source>
</evidence>
<evidence type="ECO:0000259" key="2">
    <source>
        <dbReference type="Pfam" id="PF16010"/>
    </source>
</evidence>
<dbReference type="Pfam" id="PF16010">
    <property type="entry name" value="CDH-cyt"/>
    <property type="match status" value="1"/>
</dbReference>
<dbReference type="EMBL" id="JAUTDP010000002">
    <property type="protein sequence ID" value="KAK3401778.1"/>
    <property type="molecule type" value="Genomic_DNA"/>
</dbReference>
<reference evidence="3" key="1">
    <citation type="journal article" date="2023" name="Mol. Phylogenet. Evol.">
        <title>Genome-scale phylogeny and comparative genomics of the fungal order Sordariales.</title>
        <authorList>
            <person name="Hensen N."/>
            <person name="Bonometti L."/>
            <person name="Westerberg I."/>
            <person name="Brannstrom I.O."/>
            <person name="Guillou S."/>
            <person name="Cros-Aarteil S."/>
            <person name="Calhoun S."/>
            <person name="Haridas S."/>
            <person name="Kuo A."/>
            <person name="Mondo S."/>
            <person name="Pangilinan J."/>
            <person name="Riley R."/>
            <person name="LaButti K."/>
            <person name="Andreopoulos B."/>
            <person name="Lipzen A."/>
            <person name="Chen C."/>
            <person name="Yan M."/>
            <person name="Daum C."/>
            <person name="Ng V."/>
            <person name="Clum A."/>
            <person name="Steindorff A."/>
            <person name="Ohm R.A."/>
            <person name="Martin F."/>
            <person name="Silar P."/>
            <person name="Natvig D.O."/>
            <person name="Lalanne C."/>
            <person name="Gautier V."/>
            <person name="Ament-Velasquez S.L."/>
            <person name="Kruys A."/>
            <person name="Hutchinson M.I."/>
            <person name="Powell A.J."/>
            <person name="Barry K."/>
            <person name="Miller A.N."/>
            <person name="Grigoriev I.V."/>
            <person name="Debuchy R."/>
            <person name="Gladieux P."/>
            <person name="Hiltunen Thoren M."/>
            <person name="Johannesson H."/>
        </authorList>
    </citation>
    <scope>NUCLEOTIDE SEQUENCE</scope>
    <source>
        <strain evidence="3">FGSC 1904</strain>
    </source>
</reference>
<reference evidence="3" key="2">
    <citation type="submission" date="2023-07" db="EMBL/GenBank/DDBJ databases">
        <authorList>
            <consortium name="Lawrence Berkeley National Laboratory"/>
            <person name="Haridas S."/>
            <person name="Hensen N."/>
            <person name="Bonometti L."/>
            <person name="Westerberg I."/>
            <person name="Brannstrom I.O."/>
            <person name="Guillou S."/>
            <person name="Cros-Aarteil S."/>
            <person name="Calhoun S."/>
            <person name="Kuo A."/>
            <person name="Mondo S."/>
            <person name="Pangilinan J."/>
            <person name="Riley R."/>
            <person name="LaButti K."/>
            <person name="Andreopoulos B."/>
            <person name="Lipzen A."/>
            <person name="Chen C."/>
            <person name="Yanf M."/>
            <person name="Daum C."/>
            <person name="Ng V."/>
            <person name="Clum A."/>
            <person name="Steindorff A."/>
            <person name="Ohm R."/>
            <person name="Martin F."/>
            <person name="Silar P."/>
            <person name="Natvig D."/>
            <person name="Lalanne C."/>
            <person name="Gautier V."/>
            <person name="Ament-velasquez S.L."/>
            <person name="Kruys A."/>
            <person name="Hutchinson M.I."/>
            <person name="Powell A.J."/>
            <person name="Barry K."/>
            <person name="Miller A.N."/>
            <person name="Grigoriev I.V."/>
            <person name="Debuchy R."/>
            <person name="Gladieux P."/>
            <person name="Thoren M.H."/>
            <person name="Johannesson H."/>
        </authorList>
    </citation>
    <scope>NUCLEOTIDE SEQUENCE</scope>
    <source>
        <strain evidence="3">FGSC 1904</strain>
    </source>
</reference>
<feature type="domain" description="Cellobiose dehydrogenase-like cytochrome" evidence="2">
    <location>
        <begin position="33"/>
        <end position="211"/>
    </location>
</feature>
<dbReference type="PANTHER" id="PTHR47797:SF5">
    <property type="entry name" value="CELLOBIOSE DEHYDROGENASE CYTOCHROME DOMAIN-CONTAINING PROTEIN"/>
    <property type="match status" value="1"/>
</dbReference>